<evidence type="ECO:0000259" key="5">
    <source>
        <dbReference type="PROSITE" id="PS50977"/>
    </source>
</evidence>
<dbReference type="RefSeq" id="WP_131893968.1">
    <property type="nucleotide sequence ID" value="NZ_SMKZ01000011.1"/>
</dbReference>
<evidence type="ECO:0000313" key="7">
    <source>
        <dbReference type="Proteomes" id="UP000294739"/>
    </source>
</evidence>
<keyword evidence="7" id="KW-1185">Reference proteome</keyword>
<gene>
    <name evidence="6" type="ORF">E1269_10110</name>
</gene>
<dbReference type="SUPFAM" id="SSF46689">
    <property type="entry name" value="Homeodomain-like"/>
    <property type="match status" value="1"/>
</dbReference>
<dbReference type="InterPro" id="IPR023772">
    <property type="entry name" value="DNA-bd_HTH_TetR-type_CS"/>
</dbReference>
<organism evidence="6 7">
    <name type="scientific">Jiangella asiatica</name>
    <dbReference type="NCBI Taxonomy" id="2530372"/>
    <lineage>
        <taxon>Bacteria</taxon>
        <taxon>Bacillati</taxon>
        <taxon>Actinomycetota</taxon>
        <taxon>Actinomycetes</taxon>
        <taxon>Jiangellales</taxon>
        <taxon>Jiangellaceae</taxon>
        <taxon>Jiangella</taxon>
    </lineage>
</organism>
<dbReference type="PANTHER" id="PTHR30055">
    <property type="entry name" value="HTH-TYPE TRANSCRIPTIONAL REGULATOR RUTR"/>
    <property type="match status" value="1"/>
</dbReference>
<reference evidence="6 7" key="1">
    <citation type="submission" date="2019-03" db="EMBL/GenBank/DDBJ databases">
        <title>Draft genome sequences of novel Actinobacteria.</title>
        <authorList>
            <person name="Sahin N."/>
            <person name="Ay H."/>
            <person name="Saygin H."/>
        </authorList>
    </citation>
    <scope>NUCLEOTIDE SEQUENCE [LARGE SCALE GENOMIC DNA]</scope>
    <source>
        <strain evidence="6 7">5K138</strain>
    </source>
</reference>
<dbReference type="EMBL" id="SMKZ01000011">
    <property type="protein sequence ID" value="TDE11211.1"/>
    <property type="molecule type" value="Genomic_DNA"/>
</dbReference>
<dbReference type="GO" id="GO:0003700">
    <property type="term" value="F:DNA-binding transcription factor activity"/>
    <property type="evidence" value="ECO:0007669"/>
    <property type="project" value="TreeGrafter"/>
</dbReference>
<dbReference type="Proteomes" id="UP000294739">
    <property type="component" value="Unassembled WGS sequence"/>
</dbReference>
<accession>A0A4R5DH19</accession>
<feature type="DNA-binding region" description="H-T-H motif" evidence="4">
    <location>
        <begin position="33"/>
        <end position="52"/>
    </location>
</feature>
<dbReference type="InterPro" id="IPR036271">
    <property type="entry name" value="Tet_transcr_reg_TetR-rel_C_sf"/>
</dbReference>
<evidence type="ECO:0000256" key="1">
    <source>
        <dbReference type="ARBA" id="ARBA00023015"/>
    </source>
</evidence>
<dbReference type="SUPFAM" id="SSF48498">
    <property type="entry name" value="Tetracyclin repressor-like, C-terminal domain"/>
    <property type="match status" value="1"/>
</dbReference>
<keyword evidence="1" id="KW-0805">Transcription regulation</keyword>
<dbReference type="InParanoid" id="A0A4R5DH19"/>
<evidence type="ECO:0000256" key="4">
    <source>
        <dbReference type="PROSITE-ProRule" id="PRU00335"/>
    </source>
</evidence>
<keyword evidence="3" id="KW-0804">Transcription</keyword>
<sequence>MPDAPLRMGRSRESELLDAVVEVLRETGYDRLTVDAVVAKARASKTTVYRRWPTKSELVIAAVSHATNDLPVNADTGSLRDDLLIVLEGLRLELEGFGDLIPGLVSGARRDPELARAFRENLVAPGRDGVLDILSRAKARGELPADADIDMLWRLPPAMMFLRLLITGEPLERDYVRHLVDDVVLPLAHASRRSPDPA</sequence>
<dbReference type="InterPro" id="IPR050109">
    <property type="entry name" value="HTH-type_TetR-like_transc_reg"/>
</dbReference>
<dbReference type="Pfam" id="PF16859">
    <property type="entry name" value="TetR_C_11"/>
    <property type="match status" value="1"/>
</dbReference>
<dbReference type="AlphaFoldDB" id="A0A4R5DH19"/>
<comment type="caution">
    <text evidence="6">The sequence shown here is derived from an EMBL/GenBank/DDBJ whole genome shotgun (WGS) entry which is preliminary data.</text>
</comment>
<name>A0A4R5DH19_9ACTN</name>
<dbReference type="InterPro" id="IPR011075">
    <property type="entry name" value="TetR_C"/>
</dbReference>
<dbReference type="PANTHER" id="PTHR30055:SF149">
    <property type="entry name" value="TETR-FAMILY TRANSCRIPTIONAL REGULATOR"/>
    <property type="match status" value="1"/>
</dbReference>
<dbReference type="GO" id="GO:0000976">
    <property type="term" value="F:transcription cis-regulatory region binding"/>
    <property type="evidence" value="ECO:0007669"/>
    <property type="project" value="TreeGrafter"/>
</dbReference>
<dbReference type="InterPro" id="IPR001647">
    <property type="entry name" value="HTH_TetR"/>
</dbReference>
<evidence type="ECO:0000313" key="6">
    <source>
        <dbReference type="EMBL" id="TDE11211.1"/>
    </source>
</evidence>
<evidence type="ECO:0000256" key="3">
    <source>
        <dbReference type="ARBA" id="ARBA00023163"/>
    </source>
</evidence>
<dbReference type="PRINTS" id="PR00455">
    <property type="entry name" value="HTHTETR"/>
</dbReference>
<dbReference type="OrthoDB" id="9796019at2"/>
<dbReference type="PROSITE" id="PS50977">
    <property type="entry name" value="HTH_TETR_2"/>
    <property type="match status" value="1"/>
</dbReference>
<protein>
    <submittedName>
        <fullName evidence="6">TetR/AcrR family transcriptional regulator</fullName>
    </submittedName>
</protein>
<dbReference type="InterPro" id="IPR009057">
    <property type="entry name" value="Homeodomain-like_sf"/>
</dbReference>
<keyword evidence="2 4" id="KW-0238">DNA-binding</keyword>
<feature type="domain" description="HTH tetR-type" evidence="5">
    <location>
        <begin position="10"/>
        <end position="70"/>
    </location>
</feature>
<dbReference type="Pfam" id="PF00440">
    <property type="entry name" value="TetR_N"/>
    <property type="match status" value="1"/>
</dbReference>
<dbReference type="PROSITE" id="PS01081">
    <property type="entry name" value="HTH_TETR_1"/>
    <property type="match status" value="1"/>
</dbReference>
<dbReference type="Gene3D" id="1.10.357.10">
    <property type="entry name" value="Tetracycline Repressor, domain 2"/>
    <property type="match status" value="1"/>
</dbReference>
<proteinExistence type="predicted"/>
<dbReference type="Gene3D" id="1.10.10.60">
    <property type="entry name" value="Homeodomain-like"/>
    <property type="match status" value="1"/>
</dbReference>
<evidence type="ECO:0000256" key="2">
    <source>
        <dbReference type="ARBA" id="ARBA00023125"/>
    </source>
</evidence>